<evidence type="ECO:0000256" key="1">
    <source>
        <dbReference type="SAM" id="MobiDB-lite"/>
    </source>
</evidence>
<reference evidence="3" key="1">
    <citation type="submission" date="2015-07" db="EMBL/GenBank/DDBJ databases">
        <title>Discovery of a poly(ethylene terephthalate assimilation.</title>
        <authorList>
            <person name="Yoshida S."/>
            <person name="Hiraga K."/>
            <person name="Takehana T."/>
            <person name="Taniguchi I."/>
            <person name="Yamaji H."/>
            <person name="Maeda Y."/>
            <person name="Toyohara K."/>
            <person name="Miyamoto K."/>
            <person name="Kimura Y."/>
            <person name="Oda K."/>
        </authorList>
    </citation>
    <scope>NUCLEOTIDE SEQUENCE [LARGE SCALE GENOMIC DNA]</scope>
    <source>
        <strain evidence="3">NBRC 110686 / TISTR 2288 / 201-F6</strain>
    </source>
</reference>
<sequence length="148" mass="14129">MALALLGLVLLLAQWAGLQHRVHHGTPAHLVALAAPAGAAGATGHPTGATVAAAGPGAAASGVEGHAATHGGEAAHAASSAAGHGEPGSHDPGTCRLYDALACVDLASFVVPGVVPAPAEPPRVGIDPVAPCAVQAAGFLARGPPLRS</sequence>
<evidence type="ECO:0000313" key="2">
    <source>
        <dbReference type="EMBL" id="GAP35716.1"/>
    </source>
</evidence>
<proteinExistence type="predicted"/>
<keyword evidence="3" id="KW-1185">Reference proteome</keyword>
<reference evidence="2 3" key="2">
    <citation type="journal article" date="2016" name="Science">
        <title>A bacterium that degrades and assimilates poly(ethylene terephthalate).</title>
        <authorList>
            <person name="Yoshida S."/>
            <person name="Hiraga K."/>
            <person name="Takehana T."/>
            <person name="Taniguchi I."/>
            <person name="Yamaji H."/>
            <person name="Maeda Y."/>
            <person name="Toyohara K."/>
            <person name="Miyamoto K."/>
            <person name="Kimura Y."/>
            <person name="Oda K."/>
        </authorList>
    </citation>
    <scope>NUCLEOTIDE SEQUENCE [LARGE SCALE GENOMIC DNA]</scope>
    <source>
        <strain evidence="3">NBRC 110686 / TISTR 2288 / 201-F6</strain>
    </source>
</reference>
<accession>A0A0K8NZB1</accession>
<evidence type="ECO:0000313" key="3">
    <source>
        <dbReference type="Proteomes" id="UP000037660"/>
    </source>
</evidence>
<protein>
    <submittedName>
        <fullName evidence="2">Uncharacterized protein</fullName>
    </submittedName>
</protein>
<feature type="compositionally biased region" description="Low complexity" evidence="1">
    <location>
        <begin position="60"/>
        <end position="84"/>
    </location>
</feature>
<dbReference type="EMBL" id="BBYR01000027">
    <property type="protein sequence ID" value="GAP35716.1"/>
    <property type="molecule type" value="Genomic_DNA"/>
</dbReference>
<dbReference type="RefSeq" id="WP_054019761.1">
    <property type="nucleotide sequence ID" value="NZ_BBYR01000027.1"/>
</dbReference>
<comment type="caution">
    <text evidence="2">The sequence shown here is derived from an EMBL/GenBank/DDBJ whole genome shotgun (WGS) entry which is preliminary data.</text>
</comment>
<dbReference type="STRING" id="1547922.ISF6_1489"/>
<feature type="region of interest" description="Disordered" evidence="1">
    <location>
        <begin position="60"/>
        <end position="90"/>
    </location>
</feature>
<name>A0A0K8NZB1_PISS1</name>
<dbReference type="AlphaFoldDB" id="A0A0K8NZB1"/>
<dbReference type="Proteomes" id="UP000037660">
    <property type="component" value="Unassembled WGS sequence"/>
</dbReference>
<gene>
    <name evidence="2" type="ORF">ISF6_1489</name>
</gene>
<organism evidence="2 3">
    <name type="scientific">Piscinibacter sakaiensis</name>
    <name type="common">Ideonella sakaiensis</name>
    <dbReference type="NCBI Taxonomy" id="1547922"/>
    <lineage>
        <taxon>Bacteria</taxon>
        <taxon>Pseudomonadati</taxon>
        <taxon>Pseudomonadota</taxon>
        <taxon>Betaproteobacteria</taxon>
        <taxon>Burkholderiales</taxon>
        <taxon>Sphaerotilaceae</taxon>
        <taxon>Piscinibacter</taxon>
    </lineage>
</organism>